<dbReference type="InterPro" id="IPR000600">
    <property type="entry name" value="ROK"/>
</dbReference>
<dbReference type="PANTHER" id="PTHR18964">
    <property type="entry name" value="ROK (REPRESSOR, ORF, KINASE) FAMILY"/>
    <property type="match status" value="1"/>
</dbReference>
<evidence type="ECO:0000256" key="1">
    <source>
        <dbReference type="ARBA" id="ARBA00023277"/>
    </source>
</evidence>
<dbReference type="SUPFAM" id="SSF53067">
    <property type="entry name" value="Actin-like ATPase domain"/>
    <property type="match status" value="1"/>
</dbReference>
<keyword evidence="2" id="KW-0418">Kinase</keyword>
<dbReference type="FunCoup" id="W0DRC3">
    <property type="interactions" value="124"/>
</dbReference>
<dbReference type="EC" id="2.7.1.4" evidence="2"/>
<dbReference type="PANTHER" id="PTHR18964:SF174">
    <property type="entry name" value="D-ALLOSE KINASE-RELATED"/>
    <property type="match status" value="1"/>
</dbReference>
<proteinExistence type="predicted"/>
<dbReference type="eggNOG" id="COG1940">
    <property type="taxonomic scope" value="Bacteria"/>
</dbReference>
<dbReference type="KEGG" id="tao:THIAE_03665"/>
<dbReference type="AlphaFoldDB" id="W0DRC3"/>
<dbReference type="CDD" id="cd24066">
    <property type="entry name" value="ASKHA_NBD_ROK_EcFRK-like"/>
    <property type="match status" value="1"/>
</dbReference>
<dbReference type="Gene3D" id="3.30.420.40">
    <property type="match status" value="2"/>
</dbReference>
<dbReference type="InParanoid" id="W0DRC3"/>
<keyword evidence="1" id="KW-0119">Carbohydrate metabolism</keyword>
<reference evidence="2 3" key="1">
    <citation type="submission" date="2013-12" db="EMBL/GenBank/DDBJ databases">
        <authorList>
            <consortium name="DOE Joint Genome Institute"/>
            <person name="Kappler U."/>
            <person name="Huntemann M."/>
            <person name="Han J."/>
            <person name="Chen A."/>
            <person name="Kyrpides N."/>
            <person name="Mavromatis K."/>
            <person name="Markowitz V."/>
            <person name="Palaniappan K."/>
            <person name="Ivanova N."/>
            <person name="Schaumberg A."/>
            <person name="Pati A."/>
            <person name="Liolios K."/>
            <person name="Nordberg H.P."/>
            <person name="Cantor M.N."/>
            <person name="Hua S.X."/>
            <person name="Woyke T."/>
        </authorList>
    </citation>
    <scope>NUCLEOTIDE SEQUENCE [LARGE SCALE GENOMIC DNA]</scope>
    <source>
        <strain evidence="3">AL2</strain>
    </source>
</reference>
<sequence>MNIGIDLGGTKIEIALVNNQHEIIYRYREPTIRGDYASSCQQLIKLIAQVEQLHNLANLPIGIGIPGSIAKQSGLVKNANSTWLNGQPLLADLNRALDGRVRIANDANCFALSEALFGHAKGAETVLGVIIGTGCGAGLVVNGQLIHGLNGIGGEWGHNAMPWVNESDRVACYCGLENCIETYLSGPGWLLRSKQRYQLDWSDAKALYTDYQQGGLAAQQAFDDYVVNLAKGLASVINIFDPDVIILGGGLGQMTELYQRVPAIWQNWVFSDLVETRLLAPKLGDSSGVLGAAGLWPFH</sequence>
<dbReference type="EMBL" id="CP007030">
    <property type="protein sequence ID" value="AHF01007.1"/>
    <property type="molecule type" value="Genomic_DNA"/>
</dbReference>
<dbReference type="Proteomes" id="UP000005380">
    <property type="component" value="Chromosome"/>
</dbReference>
<dbReference type="HOGENOM" id="CLU_036604_0_3_6"/>
<dbReference type="OrthoDB" id="9810372at2"/>
<evidence type="ECO:0000313" key="2">
    <source>
        <dbReference type="EMBL" id="AHF01007.1"/>
    </source>
</evidence>
<gene>
    <name evidence="2" type="ORF">THIAE_03665</name>
</gene>
<dbReference type="STRING" id="717772.THIAE_03665"/>
<name>W0DRC3_9GAMM</name>
<protein>
    <submittedName>
        <fullName evidence="2">Fructokinase</fullName>
        <ecNumber evidence="2">2.7.1.4</ecNumber>
    </submittedName>
</protein>
<dbReference type="GO" id="GO:0008865">
    <property type="term" value="F:fructokinase activity"/>
    <property type="evidence" value="ECO:0007669"/>
    <property type="project" value="UniProtKB-EC"/>
</dbReference>
<dbReference type="InterPro" id="IPR043129">
    <property type="entry name" value="ATPase_NBD"/>
</dbReference>
<organism evidence="2 3">
    <name type="scientific">Thiomicrospira aerophila AL3</name>
    <dbReference type="NCBI Taxonomy" id="717772"/>
    <lineage>
        <taxon>Bacteria</taxon>
        <taxon>Pseudomonadati</taxon>
        <taxon>Pseudomonadota</taxon>
        <taxon>Gammaproteobacteria</taxon>
        <taxon>Thiotrichales</taxon>
        <taxon>Piscirickettsiaceae</taxon>
        <taxon>Thiomicrospira</taxon>
    </lineage>
</organism>
<keyword evidence="2" id="KW-0808">Transferase</keyword>
<dbReference type="PROSITE" id="PS01125">
    <property type="entry name" value="ROK"/>
    <property type="match status" value="1"/>
</dbReference>
<dbReference type="InterPro" id="IPR049874">
    <property type="entry name" value="ROK_cs"/>
</dbReference>
<evidence type="ECO:0000313" key="3">
    <source>
        <dbReference type="Proteomes" id="UP000005380"/>
    </source>
</evidence>
<dbReference type="RefSeq" id="WP_006459222.1">
    <property type="nucleotide sequence ID" value="NZ_CP007030.1"/>
</dbReference>
<accession>W0DRC3</accession>
<dbReference type="Pfam" id="PF00480">
    <property type="entry name" value="ROK"/>
    <property type="match status" value="1"/>
</dbReference>
<keyword evidence="3" id="KW-1185">Reference proteome</keyword>